<dbReference type="PANTHER" id="PTHR45725:SF1">
    <property type="entry name" value="DISHEVELLED ASSOCIATED ACTIVATOR OF MORPHOGENESIS, ISOFORM D"/>
    <property type="match status" value="1"/>
</dbReference>
<dbReference type="GO" id="GO:0030838">
    <property type="term" value="P:positive regulation of actin filament polymerization"/>
    <property type="evidence" value="ECO:0007669"/>
    <property type="project" value="TreeGrafter"/>
</dbReference>
<feature type="region of interest" description="Disordered" evidence="2">
    <location>
        <begin position="528"/>
        <end position="576"/>
    </location>
</feature>
<sequence>MIESLVERAWGCFFEPSGHKTVEKLKVPWREQQEIGRGQTEKEGRANIPEDLPNKNAKLGRRGRSVSESECPQTAMVPEALDEAFRQMLAELGLSEEKQRELTAQSREWKWRMLVAESEKRTKKGYCDTSRECEHVLRQLSSLNGHFPDSYELPLAVQRVEALAATLRTERFSFIKQFLHSDGLSMLVSLLNQCHYRGPSAEFLALPLLASIRALLNSTIGRQCVQESAETLRSIAWALQLQSARCKVLSLEVLSGLCVVADFGHRSVLRALTEAKALLGERTRFQRLVDDLHREHGSSPKETDRVRVAVMSLVNALLKSGPTEHSLEFRLHLRHEFLMLGILQVVERLRSSSPEGDGSALGDHLDLFEMMRQEDEQEMRSLSDSGSASPIDFESPSGMAEVLTQRLDNTLALPHLVSLFQHLLMVPADERHLPLWRLFDLVLQQLTLQSAMGGLAPHGADPQFGQIPLRLDMDDLLARLNTQQDYERLERKLRETEQELEGERRRLMELENRLSDLQDGVSLASFSRVSEHSASSSPSDPCHSPTPFCRSSALPPIRPPKNLAPPPPPPSALQLRSFGAIPSSSSAAFSSSISMKIVPKPKCTLKTLNWKQIPADQIQGTIWENIEDDRLYKQIDMEEICEQFVAGRGTGDEIAAEGLGTMQRSRPLLRQLEQISVVEPRRAQNCTIMLSRLKLSHREIRQIVLAMDERAKLPRDMIEQMLKFVPSKNELQLIREALSQQRKSPSSLALADRFLWEMGQIPRYDQRLKCLHTIRSFNECLSVLRPALNVVTRTSVQLSGSKRLRQFFALILAVGNILNHGKRAGNAFGFSVFSLDEIPTVRSSSRPERNLMHFLVELAEQKFPELLRLKRELGAVSEAAKVNRIELEAELHQLQRSIRELAAELSVHERVIEKGADHMTTVDSPNSPNSERTNQQQNRGGGDRFIPVVRAFLETANREMDELRAEHRAMAEKFSECARFFAATDPKKGDPSPDAFFCTFSRCFNTFAECYGAIWAEREELERTKRQTLARTVNSRKDTAKQRRKERMLRSDRDFESLVHMLQSGELFSEHLGRLRTSLRAANGKKRRTTAAGAVPAGGAFSLAVQSVMATG</sequence>
<dbReference type="Gene3D" id="1.20.58.2220">
    <property type="entry name" value="Formin, FH2 domain"/>
    <property type="match status" value="1"/>
</dbReference>
<feature type="region of interest" description="Disordered" evidence="2">
    <location>
        <begin position="915"/>
        <end position="942"/>
    </location>
</feature>
<evidence type="ECO:0000313" key="6">
    <source>
        <dbReference type="WBParaSite" id="Gr19_v10_g17254.t1"/>
    </source>
</evidence>
<dbReference type="InterPro" id="IPR010472">
    <property type="entry name" value="FH3_dom"/>
</dbReference>
<dbReference type="InterPro" id="IPR015425">
    <property type="entry name" value="FH2_Formin"/>
</dbReference>
<dbReference type="InterPro" id="IPR051425">
    <property type="entry name" value="Formin_Homology"/>
</dbReference>
<evidence type="ECO:0000313" key="5">
    <source>
        <dbReference type="Proteomes" id="UP000887572"/>
    </source>
</evidence>
<keyword evidence="1" id="KW-0175">Coiled coil</keyword>
<keyword evidence="5" id="KW-1185">Reference proteome</keyword>
<dbReference type="GO" id="GO:0003779">
    <property type="term" value="F:actin binding"/>
    <property type="evidence" value="ECO:0007669"/>
    <property type="project" value="InterPro"/>
</dbReference>
<dbReference type="InterPro" id="IPR042201">
    <property type="entry name" value="FH2_Formin_sf"/>
</dbReference>
<evidence type="ECO:0000259" key="3">
    <source>
        <dbReference type="PROSITE" id="PS51232"/>
    </source>
</evidence>
<dbReference type="PROSITE" id="PS51232">
    <property type="entry name" value="GBD_FH3"/>
    <property type="match status" value="1"/>
</dbReference>
<dbReference type="PROSITE" id="PS51444">
    <property type="entry name" value="FH2"/>
    <property type="match status" value="1"/>
</dbReference>
<dbReference type="SMART" id="SM01140">
    <property type="entry name" value="Drf_GBD"/>
    <property type="match status" value="1"/>
</dbReference>
<dbReference type="Gene3D" id="1.10.238.150">
    <property type="entry name" value="Formin, FH3 diaphanous domain"/>
    <property type="match status" value="1"/>
</dbReference>
<protein>
    <submittedName>
        <fullName evidence="6">Uncharacterized protein</fullName>
    </submittedName>
</protein>
<name>A0A914HJQ4_GLORO</name>
<dbReference type="Gene3D" id="1.25.10.10">
    <property type="entry name" value="Leucine-rich Repeat Variant"/>
    <property type="match status" value="1"/>
</dbReference>
<accession>A0A914HJQ4</accession>
<dbReference type="SMART" id="SM01139">
    <property type="entry name" value="Drf_FH3"/>
    <property type="match status" value="1"/>
</dbReference>
<feature type="compositionally biased region" description="Low complexity" evidence="2">
    <location>
        <begin position="528"/>
        <end position="547"/>
    </location>
</feature>
<dbReference type="WBParaSite" id="Gr19_v10_g17254.t1">
    <property type="protein sequence ID" value="Gr19_v10_g17254.t1"/>
    <property type="gene ID" value="Gr19_v10_g17254"/>
</dbReference>
<dbReference type="Pfam" id="PF02181">
    <property type="entry name" value="FH2"/>
    <property type="match status" value="1"/>
</dbReference>
<feature type="coiled-coil region" evidence="1">
    <location>
        <begin position="877"/>
        <end position="911"/>
    </location>
</feature>
<dbReference type="AlphaFoldDB" id="A0A914HJQ4"/>
<dbReference type="GO" id="GO:0031267">
    <property type="term" value="F:small GTPase binding"/>
    <property type="evidence" value="ECO:0007669"/>
    <property type="project" value="InterPro"/>
</dbReference>
<dbReference type="InterPro" id="IPR014768">
    <property type="entry name" value="GBD/FH3_dom"/>
</dbReference>
<dbReference type="InterPro" id="IPR016024">
    <property type="entry name" value="ARM-type_fold"/>
</dbReference>
<evidence type="ECO:0000256" key="1">
    <source>
        <dbReference type="SAM" id="Coils"/>
    </source>
</evidence>
<feature type="domain" description="GBD/FH3" evidence="3">
    <location>
        <begin position="73"/>
        <end position="454"/>
    </location>
</feature>
<evidence type="ECO:0000256" key="2">
    <source>
        <dbReference type="SAM" id="MobiDB-lite"/>
    </source>
</evidence>
<feature type="compositionally biased region" description="Polar residues" evidence="2">
    <location>
        <begin position="921"/>
        <end position="938"/>
    </location>
</feature>
<dbReference type="SUPFAM" id="SSF101447">
    <property type="entry name" value="Formin homology 2 domain (FH2 domain)"/>
    <property type="match status" value="1"/>
</dbReference>
<feature type="coiled-coil region" evidence="1">
    <location>
        <begin position="479"/>
        <end position="520"/>
    </location>
</feature>
<dbReference type="PANTHER" id="PTHR45725">
    <property type="entry name" value="FORMIN HOMOLOGY 2 FAMILY MEMBER"/>
    <property type="match status" value="1"/>
</dbReference>
<evidence type="ECO:0000259" key="4">
    <source>
        <dbReference type="PROSITE" id="PS51444"/>
    </source>
</evidence>
<reference evidence="6" key="1">
    <citation type="submission" date="2022-11" db="UniProtKB">
        <authorList>
            <consortium name="WormBaseParasite"/>
        </authorList>
    </citation>
    <scope>IDENTIFICATION</scope>
</reference>
<feature type="compositionally biased region" description="Basic and acidic residues" evidence="2">
    <location>
        <begin position="33"/>
        <end position="45"/>
    </location>
</feature>
<dbReference type="SMART" id="SM00498">
    <property type="entry name" value="FH2"/>
    <property type="match status" value="1"/>
</dbReference>
<dbReference type="Pfam" id="PF06367">
    <property type="entry name" value="Drf_FH3"/>
    <property type="match status" value="1"/>
</dbReference>
<dbReference type="GO" id="GO:0030036">
    <property type="term" value="P:actin cytoskeleton organization"/>
    <property type="evidence" value="ECO:0007669"/>
    <property type="project" value="InterPro"/>
</dbReference>
<dbReference type="SUPFAM" id="SSF48371">
    <property type="entry name" value="ARM repeat"/>
    <property type="match status" value="1"/>
</dbReference>
<dbReference type="Pfam" id="PF06371">
    <property type="entry name" value="Drf_GBD"/>
    <property type="match status" value="1"/>
</dbReference>
<dbReference type="InterPro" id="IPR010473">
    <property type="entry name" value="GTPase-bd"/>
</dbReference>
<dbReference type="Proteomes" id="UP000887572">
    <property type="component" value="Unplaced"/>
</dbReference>
<feature type="domain" description="FH2" evidence="4">
    <location>
        <begin position="595"/>
        <end position="1033"/>
    </location>
</feature>
<proteinExistence type="predicted"/>
<organism evidence="5 6">
    <name type="scientific">Globodera rostochiensis</name>
    <name type="common">Golden nematode worm</name>
    <name type="synonym">Heterodera rostochiensis</name>
    <dbReference type="NCBI Taxonomy" id="31243"/>
    <lineage>
        <taxon>Eukaryota</taxon>
        <taxon>Metazoa</taxon>
        <taxon>Ecdysozoa</taxon>
        <taxon>Nematoda</taxon>
        <taxon>Chromadorea</taxon>
        <taxon>Rhabditida</taxon>
        <taxon>Tylenchina</taxon>
        <taxon>Tylenchomorpha</taxon>
        <taxon>Tylenchoidea</taxon>
        <taxon>Heteroderidae</taxon>
        <taxon>Heteroderinae</taxon>
        <taxon>Globodera</taxon>
    </lineage>
</organism>
<dbReference type="InterPro" id="IPR011989">
    <property type="entry name" value="ARM-like"/>
</dbReference>
<feature type="region of interest" description="Disordered" evidence="2">
    <location>
        <begin position="33"/>
        <end position="73"/>
    </location>
</feature>
<feature type="compositionally biased region" description="Pro residues" evidence="2">
    <location>
        <begin position="556"/>
        <end position="571"/>
    </location>
</feature>